<organism evidence="1 2">
    <name type="scientific">Actinoallomurus liliacearum</name>
    <dbReference type="NCBI Taxonomy" id="1080073"/>
    <lineage>
        <taxon>Bacteria</taxon>
        <taxon>Bacillati</taxon>
        <taxon>Actinomycetota</taxon>
        <taxon>Actinomycetes</taxon>
        <taxon>Streptosporangiales</taxon>
        <taxon>Thermomonosporaceae</taxon>
        <taxon>Actinoallomurus</taxon>
    </lineage>
</organism>
<dbReference type="Proteomes" id="UP001500212">
    <property type="component" value="Unassembled WGS sequence"/>
</dbReference>
<dbReference type="InterPro" id="IPR007362">
    <property type="entry name" value="DUF429"/>
</dbReference>
<dbReference type="Pfam" id="PF04250">
    <property type="entry name" value="DUF429"/>
    <property type="match status" value="1"/>
</dbReference>
<protein>
    <submittedName>
        <fullName evidence="1">DUF429 domain-containing protein</fullName>
    </submittedName>
</protein>
<evidence type="ECO:0000313" key="1">
    <source>
        <dbReference type="EMBL" id="GAA4615080.1"/>
    </source>
</evidence>
<proteinExistence type="predicted"/>
<accession>A0ABP8TU26</accession>
<name>A0ABP8TU26_9ACTN</name>
<dbReference type="EMBL" id="BAABHJ010000027">
    <property type="protein sequence ID" value="GAA4615080.1"/>
    <property type="molecule type" value="Genomic_DNA"/>
</dbReference>
<keyword evidence="2" id="KW-1185">Reference proteome</keyword>
<reference evidence="2" key="1">
    <citation type="journal article" date="2019" name="Int. J. Syst. Evol. Microbiol.">
        <title>The Global Catalogue of Microorganisms (GCM) 10K type strain sequencing project: providing services to taxonomists for standard genome sequencing and annotation.</title>
        <authorList>
            <consortium name="The Broad Institute Genomics Platform"/>
            <consortium name="The Broad Institute Genome Sequencing Center for Infectious Disease"/>
            <person name="Wu L."/>
            <person name="Ma J."/>
        </authorList>
    </citation>
    <scope>NUCLEOTIDE SEQUENCE [LARGE SCALE GENOMIC DNA]</scope>
    <source>
        <strain evidence="2">JCM 17938</strain>
    </source>
</reference>
<comment type="caution">
    <text evidence="1">The sequence shown here is derived from an EMBL/GenBank/DDBJ whole genome shotgun (WGS) entry which is preliminary data.</text>
</comment>
<gene>
    <name evidence="1" type="ORF">GCM10023195_66210</name>
</gene>
<evidence type="ECO:0000313" key="2">
    <source>
        <dbReference type="Proteomes" id="UP001500212"/>
    </source>
</evidence>
<sequence>MLNIRSRITNFTPPPRSVVAGRIPGYTIHHSSKKERLFRRCAYREVVLTVGLDLAAEAGNTALARLEWHRDGCSVRGIQQACEDEMIVDALLTADKAGIDCPLGWPVPFVEFVAAHRSGNVAVPVGTRGRDWRRNLALRLTDRVVHERTGLTPLSVSADRIGHAAMRCAALLSRLAREGRPVDRCGTGVVVEVYPAASLRLWGLPYRGYKRAHDVAALGRLVDGLLAAAPWLDLGACESLCRRSHDATDAVVAALTARAAALDRTTSPEPGEVETARSEGWIALPAGPLDDLRTGV</sequence>